<dbReference type="FunFam" id="2.40.100.10:FF:000035">
    <property type="entry name" value="Peptidyl-prolyl cis-trans isomerase"/>
    <property type="match status" value="1"/>
</dbReference>
<dbReference type="InterPro" id="IPR029000">
    <property type="entry name" value="Cyclophilin-like_dom_sf"/>
</dbReference>
<dbReference type="GO" id="GO:0006457">
    <property type="term" value="P:protein folding"/>
    <property type="evidence" value="ECO:0007669"/>
    <property type="project" value="InterPro"/>
</dbReference>
<name>A0A5N6YV12_9EURO</name>
<dbReference type="GO" id="GO:0003755">
    <property type="term" value="F:peptidyl-prolyl cis-trans isomerase activity"/>
    <property type="evidence" value="ECO:0007669"/>
    <property type="project" value="UniProtKB-UniRule"/>
</dbReference>
<dbReference type="InterPro" id="IPR020892">
    <property type="entry name" value="Cyclophilin-type_PPIase_CS"/>
</dbReference>
<keyword evidence="4 6" id="KW-0413">Isomerase</keyword>
<feature type="domain" description="PPIase cyclophilin-type" evidence="7">
    <location>
        <begin position="17"/>
        <end position="180"/>
    </location>
</feature>
<sequence>MDRTVASVPENSNPLVFFDIALGGESLGRIKMELFATITPRTAENFRRFCTGETKTSQGRPQGYKNSKFHRVIKDFMIQGGDFVNGDGTGSCCIYGPPQFPDENFSVKHDRPGLLSMANSGPNTNGCQFFITTAATPFLDNKHVIFGQVVEGMDVVRMVENTRTTRDKPNQDVTIVQCGEM</sequence>
<dbReference type="EMBL" id="ML739623">
    <property type="protein sequence ID" value="KAE8348239.1"/>
    <property type="molecule type" value="Genomic_DNA"/>
</dbReference>
<keyword evidence="9" id="KW-1185">Reference proteome</keyword>
<evidence type="ECO:0000256" key="5">
    <source>
        <dbReference type="ARBA" id="ARBA00038512"/>
    </source>
</evidence>
<dbReference type="PRINTS" id="PR00153">
    <property type="entry name" value="CSAPPISMRASE"/>
</dbReference>
<evidence type="ECO:0000256" key="3">
    <source>
        <dbReference type="ARBA" id="ARBA00023110"/>
    </source>
</evidence>
<evidence type="ECO:0000256" key="6">
    <source>
        <dbReference type="RuleBase" id="RU363019"/>
    </source>
</evidence>
<dbReference type="PROSITE" id="PS50072">
    <property type="entry name" value="CSA_PPIASE_2"/>
    <property type="match status" value="1"/>
</dbReference>
<dbReference type="EC" id="5.2.1.8" evidence="6"/>
<dbReference type="AlphaFoldDB" id="A0A5N6YV12"/>
<dbReference type="OrthoDB" id="193499at2759"/>
<dbReference type="SUPFAM" id="SSF50891">
    <property type="entry name" value="Cyclophilin-like"/>
    <property type="match status" value="1"/>
</dbReference>
<evidence type="ECO:0000313" key="8">
    <source>
        <dbReference type="EMBL" id="KAE8348239.1"/>
    </source>
</evidence>
<dbReference type="GO" id="GO:0016018">
    <property type="term" value="F:cyclosporin A binding"/>
    <property type="evidence" value="ECO:0007669"/>
    <property type="project" value="TreeGrafter"/>
</dbReference>
<reference evidence="9" key="1">
    <citation type="submission" date="2019-04" db="EMBL/GenBank/DDBJ databases">
        <title>Friends and foes A comparative genomics studyof 23 Aspergillus species from section Flavi.</title>
        <authorList>
            <consortium name="DOE Joint Genome Institute"/>
            <person name="Kjaerbolling I."/>
            <person name="Vesth T."/>
            <person name="Frisvad J.C."/>
            <person name="Nybo J.L."/>
            <person name="Theobald S."/>
            <person name="Kildgaard S."/>
            <person name="Isbrandt T."/>
            <person name="Kuo A."/>
            <person name="Sato A."/>
            <person name="Lyhne E.K."/>
            <person name="Kogle M.E."/>
            <person name="Wiebenga A."/>
            <person name="Kun R.S."/>
            <person name="Lubbers R.J."/>
            <person name="Makela M.R."/>
            <person name="Barry K."/>
            <person name="Chovatia M."/>
            <person name="Clum A."/>
            <person name="Daum C."/>
            <person name="Haridas S."/>
            <person name="He G."/>
            <person name="LaButti K."/>
            <person name="Lipzen A."/>
            <person name="Mondo S."/>
            <person name="Riley R."/>
            <person name="Salamov A."/>
            <person name="Simmons B.A."/>
            <person name="Magnuson J.K."/>
            <person name="Henrissat B."/>
            <person name="Mortensen U.H."/>
            <person name="Larsen T.O."/>
            <person name="Devries R.P."/>
            <person name="Grigoriev I.V."/>
            <person name="Machida M."/>
            <person name="Baker S.E."/>
            <person name="Andersen M.R."/>
        </authorList>
    </citation>
    <scope>NUCLEOTIDE SEQUENCE [LARGE SCALE GENOMIC DNA]</scope>
    <source>
        <strain evidence="9">CBS 553.77</strain>
    </source>
</reference>
<evidence type="ECO:0000256" key="1">
    <source>
        <dbReference type="ARBA" id="ARBA00000971"/>
    </source>
</evidence>
<dbReference type="GO" id="GO:0005737">
    <property type="term" value="C:cytoplasm"/>
    <property type="evidence" value="ECO:0007669"/>
    <property type="project" value="TreeGrafter"/>
</dbReference>
<accession>A0A5N6YV12</accession>
<proteinExistence type="inferred from homology"/>
<dbReference type="Gene3D" id="2.40.100.10">
    <property type="entry name" value="Cyclophilin-like"/>
    <property type="match status" value="1"/>
</dbReference>
<keyword evidence="3 6" id="KW-0697">Rotamase</keyword>
<dbReference type="PANTHER" id="PTHR11071">
    <property type="entry name" value="PEPTIDYL-PROLYL CIS-TRANS ISOMERASE"/>
    <property type="match status" value="1"/>
</dbReference>
<dbReference type="Pfam" id="PF00160">
    <property type="entry name" value="Pro_isomerase"/>
    <property type="match status" value="1"/>
</dbReference>
<comment type="similarity">
    <text evidence="5">Belongs to the cyclophilin-type PPIase family. PPIase H subfamily.</text>
</comment>
<evidence type="ECO:0000313" key="9">
    <source>
        <dbReference type="Proteomes" id="UP000327118"/>
    </source>
</evidence>
<organism evidence="8 9">
    <name type="scientific">Aspergillus coremiiformis</name>
    <dbReference type="NCBI Taxonomy" id="138285"/>
    <lineage>
        <taxon>Eukaryota</taxon>
        <taxon>Fungi</taxon>
        <taxon>Dikarya</taxon>
        <taxon>Ascomycota</taxon>
        <taxon>Pezizomycotina</taxon>
        <taxon>Eurotiomycetes</taxon>
        <taxon>Eurotiomycetidae</taxon>
        <taxon>Eurotiales</taxon>
        <taxon>Aspergillaceae</taxon>
        <taxon>Aspergillus</taxon>
        <taxon>Aspergillus subgen. Circumdati</taxon>
    </lineage>
</organism>
<comment type="catalytic activity">
    <reaction evidence="1 6">
        <text>[protein]-peptidylproline (omega=180) = [protein]-peptidylproline (omega=0)</text>
        <dbReference type="Rhea" id="RHEA:16237"/>
        <dbReference type="Rhea" id="RHEA-COMP:10747"/>
        <dbReference type="Rhea" id="RHEA-COMP:10748"/>
        <dbReference type="ChEBI" id="CHEBI:83833"/>
        <dbReference type="ChEBI" id="CHEBI:83834"/>
        <dbReference type="EC" id="5.2.1.8"/>
    </reaction>
</comment>
<dbReference type="PROSITE" id="PS00170">
    <property type="entry name" value="CSA_PPIASE_1"/>
    <property type="match status" value="1"/>
</dbReference>
<evidence type="ECO:0000256" key="2">
    <source>
        <dbReference type="ARBA" id="ARBA00002388"/>
    </source>
</evidence>
<evidence type="ECO:0000259" key="7">
    <source>
        <dbReference type="PROSITE" id="PS50072"/>
    </source>
</evidence>
<evidence type="ECO:0000256" key="4">
    <source>
        <dbReference type="ARBA" id="ARBA00023235"/>
    </source>
</evidence>
<dbReference type="Proteomes" id="UP000327118">
    <property type="component" value="Unassembled WGS sequence"/>
</dbReference>
<dbReference type="InterPro" id="IPR002130">
    <property type="entry name" value="Cyclophilin-type_PPIase_dom"/>
</dbReference>
<dbReference type="InterPro" id="IPR024936">
    <property type="entry name" value="Cyclophilin-type_PPIase"/>
</dbReference>
<protein>
    <recommendedName>
        <fullName evidence="6">Peptidyl-prolyl cis-trans isomerase</fullName>
        <shortName evidence="6">PPIase</shortName>
        <ecNumber evidence="6">5.2.1.8</ecNumber>
    </recommendedName>
</protein>
<dbReference type="PANTHER" id="PTHR11071:SF561">
    <property type="entry name" value="PEPTIDYL-PROLYL CIS-TRANS ISOMERASE D-RELATED"/>
    <property type="match status" value="1"/>
</dbReference>
<comment type="function">
    <text evidence="2 6">PPIases accelerate the folding of proteins. It catalyzes the cis-trans isomerization of proline imidic peptide bonds in oligopeptides.</text>
</comment>
<dbReference type="PIRSF" id="PIRSF001467">
    <property type="entry name" value="Peptidylpro_ismrse"/>
    <property type="match status" value="1"/>
</dbReference>
<dbReference type="CDD" id="cd01926">
    <property type="entry name" value="cyclophilin_ABH_like"/>
    <property type="match status" value="1"/>
</dbReference>
<gene>
    <name evidence="8" type="ORF">BDV28DRAFT_102286</name>
</gene>